<keyword evidence="6" id="KW-1185">Reference proteome</keyword>
<dbReference type="InterPro" id="IPR017937">
    <property type="entry name" value="Thioredoxin_CS"/>
</dbReference>
<evidence type="ECO:0000313" key="5">
    <source>
        <dbReference type="EMBL" id="RTE53213.1"/>
    </source>
</evidence>
<evidence type="ECO:0000256" key="1">
    <source>
        <dbReference type="ARBA" id="ARBA00022729"/>
    </source>
</evidence>
<feature type="signal peptide" evidence="3">
    <location>
        <begin position="1"/>
        <end position="26"/>
    </location>
</feature>
<dbReference type="SUPFAM" id="SSF52833">
    <property type="entry name" value="Thioredoxin-like"/>
    <property type="match status" value="1"/>
</dbReference>
<comment type="caution">
    <text evidence="5">The sequence shown here is derived from an EMBL/GenBank/DDBJ whole genome shotgun (WGS) entry which is preliminary data.</text>
</comment>
<dbReference type="InterPro" id="IPR036249">
    <property type="entry name" value="Thioredoxin-like_sf"/>
</dbReference>
<gene>
    <name evidence="5" type="ORF">EHW67_12075</name>
</gene>
<sequence length="177" mass="20370">MKLIAKSFFKIAILAGLAILPSGMNAQEVNWLSWDEAAKLAETDKNPKKIFIDVYTDWCGWCKKMDKDTFQNPEVAEYMSKNYYMVKLDGEGKEPIEFRGKTFKFVPSGRNGYHEFAAALMQGKMSYPTTIFLDEQMNMLSPVPGYQKPGPFLKIAKYFGEDIHKEKDWNTYDSESK</sequence>
<dbReference type="Proteomes" id="UP000267585">
    <property type="component" value="Unassembled WGS sequence"/>
</dbReference>
<name>A0A430K284_9FLAO</name>
<dbReference type="PANTHER" id="PTHR15337:SF11">
    <property type="entry name" value="THIOREDOXIN DOMAIN-CONTAINING PROTEIN"/>
    <property type="match status" value="1"/>
</dbReference>
<dbReference type="OrthoDB" id="9811036at2"/>
<dbReference type="PROSITE" id="PS00194">
    <property type="entry name" value="THIOREDOXIN_1"/>
    <property type="match status" value="1"/>
</dbReference>
<dbReference type="EMBL" id="RQPJ01000006">
    <property type="protein sequence ID" value="RTE53213.1"/>
    <property type="molecule type" value="Genomic_DNA"/>
</dbReference>
<keyword evidence="1 3" id="KW-0732">Signal</keyword>
<evidence type="ECO:0000313" key="6">
    <source>
        <dbReference type="Proteomes" id="UP000267585"/>
    </source>
</evidence>
<dbReference type="InterPro" id="IPR004879">
    <property type="entry name" value="Ssp411-like_TRX"/>
</dbReference>
<feature type="chain" id="PRO_5019214342" evidence="3">
    <location>
        <begin position="27"/>
        <end position="177"/>
    </location>
</feature>
<keyword evidence="2" id="KW-0676">Redox-active center</keyword>
<accession>A0A430K284</accession>
<dbReference type="Pfam" id="PF03190">
    <property type="entry name" value="Thioredox_DsbH"/>
    <property type="match status" value="1"/>
</dbReference>
<feature type="domain" description="Spermatogenesis-associated protein 20-like TRX" evidence="4">
    <location>
        <begin position="26"/>
        <end position="97"/>
    </location>
</feature>
<protein>
    <submittedName>
        <fullName evidence="5">DUF255 domain-containing protein</fullName>
    </submittedName>
</protein>
<proteinExistence type="predicted"/>
<dbReference type="AlphaFoldDB" id="A0A430K284"/>
<evidence type="ECO:0000259" key="4">
    <source>
        <dbReference type="Pfam" id="PF03190"/>
    </source>
</evidence>
<dbReference type="PANTHER" id="PTHR15337">
    <property type="entry name" value="ANTERIOR GRADIENT PROTEIN-RELATED"/>
    <property type="match status" value="1"/>
</dbReference>
<dbReference type="Gene3D" id="3.40.30.10">
    <property type="entry name" value="Glutaredoxin"/>
    <property type="match status" value="1"/>
</dbReference>
<reference evidence="5 6" key="1">
    <citation type="submission" date="2018-11" db="EMBL/GenBank/DDBJ databases">
        <title>Arenibacter aquaticus sp.nov., a marine bacterium isolated from surface seawater in the South China Sea.</title>
        <authorList>
            <person name="Guo J."/>
            <person name="Sun J."/>
        </authorList>
    </citation>
    <scope>NUCLEOTIDE SEQUENCE [LARGE SCALE GENOMIC DNA]</scope>
    <source>
        <strain evidence="5 6">GUO666</strain>
    </source>
</reference>
<organism evidence="5 6">
    <name type="scientific">Arenibacter aquaticus</name>
    <dbReference type="NCBI Taxonomy" id="2489054"/>
    <lineage>
        <taxon>Bacteria</taxon>
        <taxon>Pseudomonadati</taxon>
        <taxon>Bacteroidota</taxon>
        <taxon>Flavobacteriia</taxon>
        <taxon>Flavobacteriales</taxon>
        <taxon>Flavobacteriaceae</taxon>
        <taxon>Arenibacter</taxon>
    </lineage>
</organism>
<evidence type="ECO:0000256" key="3">
    <source>
        <dbReference type="SAM" id="SignalP"/>
    </source>
</evidence>
<dbReference type="RefSeq" id="WP_126162649.1">
    <property type="nucleotide sequence ID" value="NZ_RQPJ01000006.1"/>
</dbReference>
<dbReference type="InterPro" id="IPR051099">
    <property type="entry name" value="AGR/TXD"/>
</dbReference>
<evidence type="ECO:0000256" key="2">
    <source>
        <dbReference type="ARBA" id="ARBA00023284"/>
    </source>
</evidence>